<accession>A0A0D2X4L5</accession>
<dbReference type="AlphaFoldDB" id="A0A0D2X4L5"/>
<dbReference type="InParanoid" id="A0A0D2X4L5"/>
<evidence type="ECO:0008006" key="3">
    <source>
        <dbReference type="Google" id="ProtNLM"/>
    </source>
</evidence>
<sequence>MVFTTTLPLTPTHGGIDVCLLDTAGKIAEVVALFKSNAVTTIAVDIEGRNLGRGGLIATIQLHAPESPTTVYVVDVVAVGATQTFSHETGLAKVIQGLSTSYLSYAARNRMDLNKREAQRLFAPEQGGSYDVWFTRPLSAILIEYLTDVHIFSHLLTALLPEDQRAIHRPAIERASSRRLNIAHALDFSKDNSRNKLVDDEPFIDEIVSNCSSSVRTRISNERAELLRIQALPVKDRVRTRGGGPSAMQEVSEALRGHRTIQPVILWDVVQFICAHNRWFSSEDYMAFLELAMSSYYLTIKQRQTCSDWRSRNGAHKNQRYTDDECYDYDDADSD</sequence>
<proteinExistence type="predicted"/>
<evidence type="ECO:0000313" key="1">
    <source>
        <dbReference type="EMBL" id="KJE96269.1"/>
    </source>
</evidence>
<dbReference type="PANTHER" id="PTHR43040">
    <property type="entry name" value="RIBONUCLEASE D"/>
    <property type="match status" value="1"/>
</dbReference>
<gene>
    <name evidence="1" type="ORF">CAOG_006616</name>
</gene>
<evidence type="ECO:0000313" key="2">
    <source>
        <dbReference type="Proteomes" id="UP000008743"/>
    </source>
</evidence>
<keyword evidence="2" id="KW-1185">Reference proteome</keyword>
<name>A0A0D2X4L5_CAPO3</name>
<dbReference type="EMBL" id="KE346371">
    <property type="protein sequence ID" value="KJE96269.1"/>
    <property type="molecule type" value="Genomic_DNA"/>
</dbReference>
<reference evidence="2" key="1">
    <citation type="submission" date="2011-02" db="EMBL/GenBank/DDBJ databases">
        <title>The Genome Sequence of Capsaspora owczarzaki ATCC 30864.</title>
        <authorList>
            <person name="Russ C."/>
            <person name="Cuomo C."/>
            <person name="Burger G."/>
            <person name="Gray M.W."/>
            <person name="Holland P.W.H."/>
            <person name="King N."/>
            <person name="Lang F.B.F."/>
            <person name="Roger A.J."/>
            <person name="Ruiz-Trillo I."/>
            <person name="Young S.K."/>
            <person name="Zeng Q."/>
            <person name="Gargeya S."/>
            <person name="Alvarado L."/>
            <person name="Berlin A."/>
            <person name="Chapman S.B."/>
            <person name="Chen Z."/>
            <person name="Freedman E."/>
            <person name="Gellesch M."/>
            <person name="Goldberg J."/>
            <person name="Griggs A."/>
            <person name="Gujja S."/>
            <person name="Heilman E."/>
            <person name="Heiman D."/>
            <person name="Howarth C."/>
            <person name="Mehta T."/>
            <person name="Neiman D."/>
            <person name="Pearson M."/>
            <person name="Roberts A."/>
            <person name="Saif S."/>
            <person name="Shea T."/>
            <person name="Shenoy N."/>
            <person name="Sisk P."/>
            <person name="Stolte C."/>
            <person name="Sykes S."/>
            <person name="White J."/>
            <person name="Yandava C."/>
            <person name="Haas B."/>
            <person name="Nusbaum C."/>
            <person name="Birren B."/>
        </authorList>
    </citation>
    <scope>NUCLEOTIDE SEQUENCE</scope>
    <source>
        <strain evidence="2">ATCC 30864</strain>
    </source>
</reference>
<dbReference type="Proteomes" id="UP000008743">
    <property type="component" value="Unassembled WGS sequence"/>
</dbReference>
<protein>
    <recommendedName>
        <fullName evidence="3">3'-5' exonuclease domain-containing protein</fullName>
    </recommendedName>
</protein>
<organism evidence="1 2">
    <name type="scientific">Capsaspora owczarzaki (strain ATCC 30864)</name>
    <dbReference type="NCBI Taxonomy" id="595528"/>
    <lineage>
        <taxon>Eukaryota</taxon>
        <taxon>Filasterea</taxon>
        <taxon>Capsaspora</taxon>
    </lineage>
</organism>
<dbReference type="PANTHER" id="PTHR43040:SF1">
    <property type="entry name" value="RIBONUCLEASE D"/>
    <property type="match status" value="1"/>
</dbReference>